<dbReference type="RefSeq" id="WP_062021310.1">
    <property type="nucleotide sequence ID" value="NZ_LQQC01000010.1"/>
</dbReference>
<comment type="subcellular location">
    <subcellularLocation>
        <location evidence="6">Cell membrane</location>
        <topology evidence="6">Multi-pass membrane protein</topology>
    </subcellularLocation>
    <subcellularLocation>
        <location evidence="1">Membrane</location>
    </subcellularLocation>
</comment>
<evidence type="ECO:0000256" key="7">
    <source>
        <dbReference type="SAM" id="MobiDB-lite"/>
    </source>
</evidence>
<feature type="transmembrane region" description="Helical" evidence="6">
    <location>
        <begin position="212"/>
        <end position="232"/>
    </location>
</feature>
<dbReference type="EMBL" id="LQQC01000010">
    <property type="protein sequence ID" value="KXZ58158.1"/>
    <property type="molecule type" value="Genomic_DNA"/>
</dbReference>
<feature type="region of interest" description="Disordered" evidence="7">
    <location>
        <begin position="263"/>
        <end position="298"/>
    </location>
</feature>
<evidence type="ECO:0000313" key="9">
    <source>
        <dbReference type="Proteomes" id="UP000243589"/>
    </source>
</evidence>
<keyword evidence="5 6" id="KW-0472">Membrane</keyword>
<name>A0A150H8I3_9MICO</name>
<evidence type="ECO:0000256" key="3">
    <source>
        <dbReference type="ARBA" id="ARBA00022692"/>
    </source>
</evidence>
<evidence type="ECO:0000256" key="1">
    <source>
        <dbReference type="ARBA" id="ARBA00004370"/>
    </source>
</evidence>
<reference evidence="8 9" key="1">
    <citation type="submission" date="2016-01" db="EMBL/GenBank/DDBJ databases">
        <title>Use of Whole Genome Sequencing to ascertain that Brevibacterium massiliense (Roux, Raoult 2009) is a later heterotypic synonym of Brevibacterium ravenspurgense (Mages 2008).</title>
        <authorList>
            <person name="Bernier A.-M."/>
            <person name="Burdz T."/>
            <person name="Huynh C."/>
            <person name="Pachecho A.L."/>
            <person name="Wiebe D."/>
            <person name="Bonner C."/>
            <person name="Bernard K."/>
        </authorList>
    </citation>
    <scope>NUCLEOTIDE SEQUENCE [LARGE SCALE GENOMIC DNA]</scope>
    <source>
        <strain evidence="8 9">CCUG56047</strain>
    </source>
</reference>
<comment type="caution">
    <text evidence="8">The sequence shown here is derived from an EMBL/GenBank/DDBJ whole genome shotgun (WGS) entry which is preliminary data.</text>
</comment>
<dbReference type="PATRIC" id="fig|479117.4.peg.1191"/>
<comment type="similarity">
    <text evidence="2 6">Belongs to the SURF1 family.</text>
</comment>
<dbReference type="CDD" id="cd06662">
    <property type="entry name" value="SURF1"/>
    <property type="match status" value="1"/>
</dbReference>
<organism evidence="8 9">
    <name type="scientific">Brevibacterium ravenspurgense</name>
    <dbReference type="NCBI Taxonomy" id="479117"/>
    <lineage>
        <taxon>Bacteria</taxon>
        <taxon>Bacillati</taxon>
        <taxon>Actinomycetota</taxon>
        <taxon>Actinomycetes</taxon>
        <taxon>Micrococcales</taxon>
        <taxon>Brevibacteriaceae</taxon>
        <taxon>Brevibacterium</taxon>
    </lineage>
</organism>
<protein>
    <recommendedName>
        <fullName evidence="6">SURF1-like protein</fullName>
    </recommendedName>
</protein>
<dbReference type="Pfam" id="PF02104">
    <property type="entry name" value="SURF1"/>
    <property type="match status" value="1"/>
</dbReference>
<dbReference type="InterPro" id="IPR002994">
    <property type="entry name" value="Surf1/Shy1"/>
</dbReference>
<evidence type="ECO:0000256" key="5">
    <source>
        <dbReference type="ARBA" id="ARBA00023136"/>
    </source>
</evidence>
<accession>A0A150H8I3</accession>
<dbReference type="PROSITE" id="PS51257">
    <property type="entry name" value="PROKAR_LIPOPROTEIN"/>
    <property type="match status" value="1"/>
</dbReference>
<evidence type="ECO:0000256" key="6">
    <source>
        <dbReference type="RuleBase" id="RU363076"/>
    </source>
</evidence>
<feature type="transmembrane region" description="Helical" evidence="6">
    <location>
        <begin position="12"/>
        <end position="31"/>
    </location>
</feature>
<dbReference type="PANTHER" id="PTHR23427">
    <property type="entry name" value="SURFEIT LOCUS PROTEIN"/>
    <property type="match status" value="1"/>
</dbReference>
<gene>
    <name evidence="8" type="ORF">Bravens_01195</name>
</gene>
<proteinExistence type="inferred from homology"/>
<dbReference type="AlphaFoldDB" id="A0A150H8I3"/>
<evidence type="ECO:0000256" key="2">
    <source>
        <dbReference type="ARBA" id="ARBA00007165"/>
    </source>
</evidence>
<evidence type="ECO:0000256" key="4">
    <source>
        <dbReference type="ARBA" id="ARBA00022989"/>
    </source>
</evidence>
<sequence>MRYGFIFSAKWLRYIAIAIIFAIACALLANWQNSRREARNAEIQRIEANYSAQPQQLDAAVPSASDQLPDDDDWKHVTVTGTYDAERTVLARNRPLSGQPGYFVVTPLNTEAGPVAVVRGWTASSSDPDPSSVPAPPSGTVTVDGWIRPAEEGDADDNTPGTVKQLDPKVMNGYEGGYTGLYLQVGSENPQAQQSLQTLPKPSVDPGSHLSYTMQWILFGLMALGALIVALVRERKAIAEGKTEENTDYVVLEKAAIAHGVRASGSRYGDGRRRVKSGRRDRSAEDDEDAALDSQGWG</sequence>
<evidence type="ECO:0000313" key="8">
    <source>
        <dbReference type="EMBL" id="KXZ58158.1"/>
    </source>
</evidence>
<keyword evidence="4 6" id="KW-1133">Transmembrane helix</keyword>
<dbReference type="GO" id="GO:0005886">
    <property type="term" value="C:plasma membrane"/>
    <property type="evidence" value="ECO:0007669"/>
    <property type="project" value="UniProtKB-SubCell"/>
</dbReference>
<dbReference type="PANTHER" id="PTHR23427:SF2">
    <property type="entry name" value="SURFEIT LOCUS PROTEIN 1"/>
    <property type="match status" value="1"/>
</dbReference>
<dbReference type="PROSITE" id="PS50895">
    <property type="entry name" value="SURF1"/>
    <property type="match status" value="1"/>
</dbReference>
<keyword evidence="6" id="KW-1003">Cell membrane</keyword>
<dbReference type="InterPro" id="IPR045214">
    <property type="entry name" value="Surf1/Surf4"/>
</dbReference>
<dbReference type="Proteomes" id="UP000243589">
    <property type="component" value="Unassembled WGS sequence"/>
</dbReference>
<keyword evidence="9" id="KW-1185">Reference proteome</keyword>
<keyword evidence="3 6" id="KW-0812">Transmembrane</keyword>